<protein>
    <recommendedName>
        <fullName evidence="4">DUF2946 domain-containing protein</fullName>
    </recommendedName>
</protein>
<dbReference type="Proteomes" id="UP001201844">
    <property type="component" value="Unassembled WGS sequence"/>
</dbReference>
<feature type="signal peptide" evidence="1">
    <location>
        <begin position="1"/>
        <end position="22"/>
    </location>
</feature>
<evidence type="ECO:0000313" key="2">
    <source>
        <dbReference type="EMBL" id="MCJ8149967.1"/>
    </source>
</evidence>
<sequence length="117" mass="12265">MCTLCTIALMAIGFGHRTPALAVPVYTPAEIALYTLPDGTLPDLCLTGHDDGGKDHSQPPTCEACRIAGNTVVPEPADITGARIAFTTVFYLPVSVEGTYRKLFPPNATPRGPPAVA</sequence>
<feature type="chain" id="PRO_5046152507" description="DUF2946 domain-containing protein" evidence="1">
    <location>
        <begin position="23"/>
        <end position="117"/>
    </location>
</feature>
<keyword evidence="2" id="KW-0614">Plasmid</keyword>
<evidence type="ECO:0000256" key="1">
    <source>
        <dbReference type="SAM" id="SignalP"/>
    </source>
</evidence>
<keyword evidence="1" id="KW-0732">Signal</keyword>
<keyword evidence="3" id="KW-1185">Reference proteome</keyword>
<geneLocation type="plasmid" evidence="2">
    <name>unnamed</name>
</geneLocation>
<comment type="caution">
    <text evidence="2">The sequence shown here is derived from an EMBL/GenBank/DDBJ whole genome shotgun (WGS) entry which is preliminary data.</text>
</comment>
<reference evidence="2 3" key="1">
    <citation type="submission" date="2022-02" db="EMBL/GenBank/DDBJ databases">
        <title>Shinella B3.7 sp. nov., isolated from Sediment (Zhairuo Island).</title>
        <authorList>
            <person name="Chen G."/>
        </authorList>
    </citation>
    <scope>NUCLEOTIDE SEQUENCE [LARGE SCALE GENOMIC DNA]</scope>
    <source>
        <strain evidence="2 3">B3.7</strain>
        <plasmid evidence="2">unnamed</plasmid>
    </source>
</reference>
<dbReference type="EMBL" id="JAKVIN010000005">
    <property type="protein sequence ID" value="MCJ8149967.1"/>
    <property type="molecule type" value="Genomic_DNA"/>
</dbReference>
<evidence type="ECO:0008006" key="4">
    <source>
        <dbReference type="Google" id="ProtNLM"/>
    </source>
</evidence>
<gene>
    <name evidence="2" type="ORF">MKI86_12530</name>
</gene>
<accession>A0ABT0CMZ1</accession>
<organism evidence="2 3">
    <name type="scientific">Shinella sedimenti</name>
    <dbReference type="NCBI Taxonomy" id="2919913"/>
    <lineage>
        <taxon>Bacteria</taxon>
        <taxon>Pseudomonadati</taxon>
        <taxon>Pseudomonadota</taxon>
        <taxon>Alphaproteobacteria</taxon>
        <taxon>Hyphomicrobiales</taxon>
        <taxon>Rhizobiaceae</taxon>
        <taxon>Shinella</taxon>
    </lineage>
</organism>
<proteinExistence type="predicted"/>
<name>A0ABT0CMZ1_9HYPH</name>
<dbReference type="RefSeq" id="WP_241601245.1">
    <property type="nucleotide sequence ID" value="NZ_JAKVIN010000005.1"/>
</dbReference>
<evidence type="ECO:0000313" key="3">
    <source>
        <dbReference type="Proteomes" id="UP001201844"/>
    </source>
</evidence>